<evidence type="ECO:0000256" key="1">
    <source>
        <dbReference type="ARBA" id="ARBA00005251"/>
    </source>
</evidence>
<dbReference type="GO" id="GO:0003735">
    <property type="term" value="F:structural constituent of ribosome"/>
    <property type="evidence" value="ECO:0007669"/>
    <property type="project" value="InterPro"/>
</dbReference>
<dbReference type="NCBIfam" id="NF001099">
    <property type="entry name" value="PRK00132.1"/>
    <property type="match status" value="1"/>
</dbReference>
<dbReference type="Proteomes" id="UP000324209">
    <property type="component" value="Chromosome"/>
</dbReference>
<dbReference type="InterPro" id="IPR014721">
    <property type="entry name" value="Ribsml_uS5_D2-typ_fold_subgr"/>
</dbReference>
<dbReference type="PROSITE" id="PS00360">
    <property type="entry name" value="RIBOSOMAL_S9"/>
    <property type="match status" value="1"/>
</dbReference>
<keyword evidence="3 5" id="KW-0687">Ribonucleoprotein</keyword>
<dbReference type="PANTHER" id="PTHR21569">
    <property type="entry name" value="RIBOSOMAL PROTEIN S9"/>
    <property type="match status" value="1"/>
</dbReference>
<evidence type="ECO:0000256" key="5">
    <source>
        <dbReference type="HAMAP-Rule" id="MF_00532"/>
    </source>
</evidence>
<dbReference type="Gene3D" id="3.30.230.10">
    <property type="match status" value="1"/>
</dbReference>
<dbReference type="KEGG" id="ock:EXM22_10815"/>
<protein>
    <recommendedName>
        <fullName evidence="4 5">Small ribosomal subunit protein uS9</fullName>
    </recommendedName>
</protein>
<dbReference type="AlphaFoldDB" id="A0A5C1QQQ2"/>
<dbReference type="GO" id="GO:0006412">
    <property type="term" value="P:translation"/>
    <property type="evidence" value="ECO:0007669"/>
    <property type="project" value="UniProtKB-UniRule"/>
</dbReference>
<evidence type="ECO:0000256" key="6">
    <source>
        <dbReference type="RuleBase" id="RU003815"/>
    </source>
</evidence>
<evidence type="ECO:0000313" key="7">
    <source>
        <dbReference type="EMBL" id="QEN08452.1"/>
    </source>
</evidence>
<comment type="similarity">
    <text evidence="1 5 6">Belongs to the universal ribosomal protein uS9 family.</text>
</comment>
<sequence>MIKNLAHGTGRRKTATARVYLRQGKGEIVVNGKAISEFFPIEQQVTMIKEPLVVTDAADKYDILITVRGGGITGQAGACRHGISRALIELDETNRPTLKANGFLTRDSRMVERKKYGQKGARRKFQFSKR</sequence>
<evidence type="ECO:0000256" key="4">
    <source>
        <dbReference type="ARBA" id="ARBA00035259"/>
    </source>
</evidence>
<dbReference type="EMBL" id="CP036150">
    <property type="protein sequence ID" value="QEN08452.1"/>
    <property type="molecule type" value="Genomic_DNA"/>
</dbReference>
<dbReference type="Pfam" id="PF00380">
    <property type="entry name" value="Ribosomal_S9"/>
    <property type="match status" value="1"/>
</dbReference>
<gene>
    <name evidence="5" type="primary">rpsI</name>
    <name evidence="7" type="ORF">EXM22_10815</name>
</gene>
<dbReference type="HAMAP" id="MF_00532_B">
    <property type="entry name" value="Ribosomal_uS9_B"/>
    <property type="match status" value="1"/>
</dbReference>
<evidence type="ECO:0000313" key="8">
    <source>
        <dbReference type="Proteomes" id="UP000324209"/>
    </source>
</evidence>
<reference evidence="7 8" key="1">
    <citation type="submission" date="2019-02" db="EMBL/GenBank/DDBJ databases">
        <title>Complete Genome Sequence and Methylome Analysis of free living Spirochaetas.</title>
        <authorList>
            <person name="Fomenkov A."/>
            <person name="Dubinina G."/>
            <person name="Leshcheva N."/>
            <person name="Mikheeva N."/>
            <person name="Grabovich M."/>
            <person name="Vincze T."/>
            <person name="Roberts R.J."/>
        </authorList>
    </citation>
    <scope>NUCLEOTIDE SEQUENCE [LARGE SCALE GENOMIC DNA]</scope>
    <source>
        <strain evidence="7 8">K2</strain>
    </source>
</reference>
<dbReference type="FunFam" id="3.30.230.10:FF:000001">
    <property type="entry name" value="30S ribosomal protein S9"/>
    <property type="match status" value="1"/>
</dbReference>
<evidence type="ECO:0000256" key="3">
    <source>
        <dbReference type="ARBA" id="ARBA00023274"/>
    </source>
</evidence>
<accession>A0A5C1QQQ2</accession>
<name>A0A5C1QQQ2_9SPIO</name>
<dbReference type="InterPro" id="IPR020568">
    <property type="entry name" value="Ribosomal_Su5_D2-typ_SF"/>
</dbReference>
<proteinExistence type="inferred from homology"/>
<keyword evidence="8" id="KW-1185">Reference proteome</keyword>
<organism evidence="7 8">
    <name type="scientific">Oceanispirochaeta crateris</name>
    <dbReference type="NCBI Taxonomy" id="2518645"/>
    <lineage>
        <taxon>Bacteria</taxon>
        <taxon>Pseudomonadati</taxon>
        <taxon>Spirochaetota</taxon>
        <taxon>Spirochaetia</taxon>
        <taxon>Spirochaetales</taxon>
        <taxon>Spirochaetaceae</taxon>
        <taxon>Oceanispirochaeta</taxon>
    </lineage>
</organism>
<dbReference type="InterPro" id="IPR000754">
    <property type="entry name" value="Ribosomal_uS9"/>
</dbReference>
<evidence type="ECO:0000256" key="2">
    <source>
        <dbReference type="ARBA" id="ARBA00022980"/>
    </source>
</evidence>
<dbReference type="OrthoDB" id="9803965at2"/>
<dbReference type="GO" id="GO:0003723">
    <property type="term" value="F:RNA binding"/>
    <property type="evidence" value="ECO:0007669"/>
    <property type="project" value="TreeGrafter"/>
</dbReference>
<dbReference type="GO" id="GO:0022627">
    <property type="term" value="C:cytosolic small ribosomal subunit"/>
    <property type="evidence" value="ECO:0007669"/>
    <property type="project" value="TreeGrafter"/>
</dbReference>
<dbReference type="SUPFAM" id="SSF54211">
    <property type="entry name" value="Ribosomal protein S5 domain 2-like"/>
    <property type="match status" value="1"/>
</dbReference>
<keyword evidence="2 5" id="KW-0689">Ribosomal protein</keyword>
<dbReference type="InterPro" id="IPR020574">
    <property type="entry name" value="Ribosomal_uS9_CS"/>
</dbReference>
<dbReference type="PANTHER" id="PTHR21569:SF1">
    <property type="entry name" value="SMALL RIBOSOMAL SUBUNIT PROTEIN US9M"/>
    <property type="match status" value="1"/>
</dbReference>
<dbReference type="InterPro" id="IPR023035">
    <property type="entry name" value="Ribosomal_uS9_bac/plastid"/>
</dbReference>